<reference evidence="7" key="1">
    <citation type="submission" date="2019-02" db="EMBL/GenBank/DDBJ databases">
        <authorList>
            <person name="Li S.-H."/>
        </authorList>
    </citation>
    <scope>NUCLEOTIDE SEQUENCE</scope>
    <source>
        <strain evidence="7">IMCC14734</strain>
    </source>
</reference>
<keyword evidence="2" id="KW-0479">Metal-binding</keyword>
<dbReference type="Proteomes" id="UP001143362">
    <property type="component" value="Unassembled WGS sequence"/>
</dbReference>
<dbReference type="Pfam" id="PF02668">
    <property type="entry name" value="TauD"/>
    <property type="match status" value="1"/>
</dbReference>
<dbReference type="Gene3D" id="3.60.130.10">
    <property type="entry name" value="Clavaminate synthase-like"/>
    <property type="match status" value="1"/>
</dbReference>
<dbReference type="SUPFAM" id="SSF51197">
    <property type="entry name" value="Clavaminate synthase-like"/>
    <property type="match status" value="1"/>
</dbReference>
<name>A0ABT3TDZ0_9GAMM</name>
<evidence type="ECO:0000313" key="8">
    <source>
        <dbReference type="Proteomes" id="UP001143362"/>
    </source>
</evidence>
<evidence type="ECO:0000256" key="2">
    <source>
        <dbReference type="ARBA" id="ARBA00022723"/>
    </source>
</evidence>
<dbReference type="PANTHER" id="PTHR30468">
    <property type="entry name" value="ALPHA-KETOGLUTARATE-DEPENDENT SULFONATE DIOXYGENASE"/>
    <property type="match status" value="1"/>
</dbReference>
<protein>
    <submittedName>
        <fullName evidence="7">Taurine dioxygenase</fullName>
    </submittedName>
</protein>
<evidence type="ECO:0000259" key="6">
    <source>
        <dbReference type="Pfam" id="PF02668"/>
    </source>
</evidence>
<dbReference type="GO" id="GO:0051213">
    <property type="term" value="F:dioxygenase activity"/>
    <property type="evidence" value="ECO:0007669"/>
    <property type="project" value="UniProtKB-KW"/>
</dbReference>
<dbReference type="InterPro" id="IPR003819">
    <property type="entry name" value="TauD/TfdA-like"/>
</dbReference>
<gene>
    <name evidence="7" type="ORF">EYC98_06545</name>
</gene>
<evidence type="ECO:0000256" key="5">
    <source>
        <dbReference type="ARBA" id="ARBA00023004"/>
    </source>
</evidence>
<accession>A0ABT3TDZ0</accession>
<keyword evidence="8" id="KW-1185">Reference proteome</keyword>
<dbReference type="EMBL" id="SHNN01000001">
    <property type="protein sequence ID" value="MCX2980533.1"/>
    <property type="molecule type" value="Genomic_DNA"/>
</dbReference>
<comment type="similarity">
    <text evidence="1">Belongs to the TfdA dioxygenase family.</text>
</comment>
<dbReference type="RefSeq" id="WP_279244510.1">
    <property type="nucleotide sequence ID" value="NZ_SHNN01000001.1"/>
</dbReference>
<evidence type="ECO:0000256" key="3">
    <source>
        <dbReference type="ARBA" id="ARBA00022964"/>
    </source>
</evidence>
<evidence type="ECO:0000313" key="7">
    <source>
        <dbReference type="EMBL" id="MCX2980533.1"/>
    </source>
</evidence>
<dbReference type="InterPro" id="IPR042098">
    <property type="entry name" value="TauD-like_sf"/>
</dbReference>
<keyword evidence="4" id="KW-0560">Oxidoreductase</keyword>
<feature type="domain" description="TauD/TfdA-like" evidence="6">
    <location>
        <begin position="4"/>
        <end position="266"/>
    </location>
</feature>
<sequence length="281" mass="31594">MNTVKRIGGNLGARIEGIDFSTELSQETLNFITQTLYEHQVVSLSATNMSSEQHRQIASCFGELEHQATDQFSVDPEHPFITVIDSDNGDRADSWHADETFLEHPPLVNLLHAKILPDHGGDTAFRSTAAAYSELSEKMKALLADLTAMHDYGHLYELGWRSGIPLAELVADALAKGLLHSHPIVRSHRVTGRKWLTVNPTYTRFVEGLPPLEARYIQELLFAHMQKPEFAFRHHWQVGDLLIWDQEAVQHYAVGDYEGRRLMHRISALASTATYTGVKTA</sequence>
<keyword evidence="5" id="KW-0408">Iron</keyword>
<keyword evidence="3 7" id="KW-0223">Dioxygenase</keyword>
<comment type="caution">
    <text evidence="7">The sequence shown here is derived from an EMBL/GenBank/DDBJ whole genome shotgun (WGS) entry which is preliminary data.</text>
</comment>
<dbReference type="PANTHER" id="PTHR30468:SF1">
    <property type="entry name" value="ALPHA-KETOGLUTARATE-DEPENDENT SULFONATE DIOXYGENASE"/>
    <property type="match status" value="1"/>
</dbReference>
<organism evidence="7 8">
    <name type="scientific">Candidatus Litorirhabdus singularis</name>
    <dbReference type="NCBI Taxonomy" id="2518993"/>
    <lineage>
        <taxon>Bacteria</taxon>
        <taxon>Pseudomonadati</taxon>
        <taxon>Pseudomonadota</taxon>
        <taxon>Gammaproteobacteria</taxon>
        <taxon>Cellvibrionales</taxon>
        <taxon>Halieaceae</taxon>
        <taxon>Candidatus Litorirhabdus</taxon>
    </lineage>
</organism>
<proteinExistence type="inferred from homology"/>
<evidence type="ECO:0000256" key="4">
    <source>
        <dbReference type="ARBA" id="ARBA00023002"/>
    </source>
</evidence>
<evidence type="ECO:0000256" key="1">
    <source>
        <dbReference type="ARBA" id="ARBA00005896"/>
    </source>
</evidence>
<dbReference type="InterPro" id="IPR051323">
    <property type="entry name" value="AtsK-like"/>
</dbReference>